<feature type="coiled-coil region" evidence="1">
    <location>
        <begin position="20"/>
        <end position="47"/>
    </location>
</feature>
<sequence>MNMAWSRYLEKKTEPTQNKNEEIEKYVKEAEEEFIKYNQVIEKFLNKISKKAVKKKKTSI</sequence>
<keyword evidence="1" id="KW-0175">Coiled coil</keyword>
<dbReference type="EMBL" id="JAURUP010000006">
    <property type="protein sequence ID" value="MDP9750300.1"/>
    <property type="molecule type" value="Genomic_DNA"/>
</dbReference>
<dbReference type="Proteomes" id="UP001223886">
    <property type="component" value="Unassembled WGS sequence"/>
</dbReference>
<comment type="caution">
    <text evidence="2">The sequence shown here is derived from an EMBL/GenBank/DDBJ whole genome shotgun (WGS) entry which is preliminary data.</text>
</comment>
<organism evidence="2 3">
    <name type="scientific">Thermoanaerobacter pentosaceus</name>
    <dbReference type="NCBI Taxonomy" id="694059"/>
    <lineage>
        <taxon>Bacteria</taxon>
        <taxon>Bacillati</taxon>
        <taxon>Bacillota</taxon>
        <taxon>Clostridia</taxon>
        <taxon>Thermoanaerobacterales</taxon>
        <taxon>Thermoanaerobacteraceae</taxon>
        <taxon>Thermoanaerobacter</taxon>
    </lineage>
</organism>
<accession>A0ABT9M2E6</accession>
<keyword evidence="3" id="KW-1185">Reference proteome</keyword>
<protein>
    <submittedName>
        <fullName evidence="2">Na+/phosphate symporter</fullName>
    </submittedName>
</protein>
<evidence type="ECO:0000313" key="2">
    <source>
        <dbReference type="EMBL" id="MDP9750300.1"/>
    </source>
</evidence>
<evidence type="ECO:0000313" key="3">
    <source>
        <dbReference type="Proteomes" id="UP001223886"/>
    </source>
</evidence>
<proteinExistence type="predicted"/>
<gene>
    <name evidence="2" type="ORF">J2S24_000768</name>
</gene>
<evidence type="ECO:0000256" key="1">
    <source>
        <dbReference type="SAM" id="Coils"/>
    </source>
</evidence>
<reference evidence="2 3" key="1">
    <citation type="submission" date="2023-07" db="EMBL/GenBank/DDBJ databases">
        <title>Genomic Encyclopedia of Type Strains, Phase IV (KMG-IV): sequencing the most valuable type-strain genomes for metagenomic binning, comparative biology and taxonomic classification.</title>
        <authorList>
            <person name="Goeker M."/>
        </authorList>
    </citation>
    <scope>NUCLEOTIDE SEQUENCE [LARGE SCALE GENOMIC DNA]</scope>
    <source>
        <strain evidence="2 3">DSM 25963</strain>
    </source>
</reference>
<name>A0ABT9M2E6_9THEO</name>
<dbReference type="RefSeq" id="WP_307680916.1">
    <property type="nucleotide sequence ID" value="NZ_JAURUP010000006.1"/>
</dbReference>